<accession>A0A385DVK6</accession>
<proteinExistence type="predicted"/>
<sequence>MTEGDKVFHLIYGYGTVLKICYSTVKVKMKNSVEYFDISDLVKV</sequence>
<reference evidence="1 2" key="1">
    <citation type="submission" date="2018-07" db="EMBL/GenBank/DDBJ databases">
        <title>PhiCrAss001, a member of the most abundant bacteriophage family in the human gut, infects Bacteroides.</title>
        <authorList>
            <person name="Shkoporov A.N."/>
            <person name="Khokhlova E.V."/>
            <person name="Fitzgerald C.B."/>
            <person name="Stockdale S.R."/>
            <person name="Draper L.A."/>
            <person name="Ross R.P."/>
            <person name="Hill C."/>
        </authorList>
    </citation>
    <scope>NUCLEOTIDE SEQUENCE [LARGE SCALE GENOMIC DNA]</scope>
    <source>
        <strain evidence="2">crAss001</strain>
    </source>
</reference>
<dbReference type="EMBL" id="MH675552">
    <property type="protein sequence ID" value="AXQ62747.1"/>
    <property type="molecule type" value="Genomic_DNA"/>
</dbReference>
<name>A0A385DVK6_BPCA1</name>
<evidence type="ECO:0000313" key="2">
    <source>
        <dbReference type="Proteomes" id="UP000262320"/>
    </source>
</evidence>
<gene>
    <name evidence="1" type="ORF">crAss001_104</name>
</gene>
<keyword evidence="2" id="KW-1185">Reference proteome</keyword>
<organism evidence="1 2">
    <name type="scientific">Bacteroides phage crAss001</name>
    <name type="common">Bacteroides phage PhiCrAss001</name>
    <dbReference type="NCBI Taxonomy" id="2301731"/>
    <lineage>
        <taxon>Viruses</taxon>
        <taxon>Duplodnaviria</taxon>
        <taxon>Heunggongvirae</taxon>
        <taxon>Uroviricota</taxon>
        <taxon>Caudoviricetes</taxon>
        <taxon>Crassvirales</taxon>
        <taxon>Steigviridae</taxon>
        <taxon>Asinivirinae</taxon>
        <taxon>Kehishuvirus</taxon>
        <taxon>Kehishuvirus primarius</taxon>
    </lineage>
</organism>
<protein>
    <submittedName>
        <fullName evidence="1">Transcriptional regulator</fullName>
    </submittedName>
</protein>
<dbReference type="Proteomes" id="UP000262320">
    <property type="component" value="Segment"/>
</dbReference>
<organismHost>
    <name type="scientific">Bacteroides intestinalis</name>
    <dbReference type="NCBI Taxonomy" id="329854"/>
</organismHost>
<evidence type="ECO:0000313" key="1">
    <source>
        <dbReference type="EMBL" id="AXQ62747.1"/>
    </source>
</evidence>